<dbReference type="Gene3D" id="1.10.10.10">
    <property type="entry name" value="Winged helix-like DNA-binding domain superfamily/Winged helix DNA-binding domain"/>
    <property type="match status" value="1"/>
</dbReference>
<evidence type="ECO:0000313" key="5">
    <source>
        <dbReference type="Proteomes" id="UP000298358"/>
    </source>
</evidence>
<comment type="caution">
    <text evidence="4">The sequence shown here is derived from an EMBL/GenBank/DDBJ whole genome shotgun (WGS) entry which is preliminary data.</text>
</comment>
<dbReference type="Proteomes" id="UP000298358">
    <property type="component" value="Unassembled WGS sequence"/>
</dbReference>
<dbReference type="InterPro" id="IPR003488">
    <property type="entry name" value="DprA"/>
</dbReference>
<dbReference type="InterPro" id="IPR036388">
    <property type="entry name" value="WH-like_DNA-bd_sf"/>
</dbReference>
<keyword evidence="5" id="KW-1185">Reference proteome</keyword>
<dbReference type="Pfam" id="PF17782">
    <property type="entry name" value="WHD_DprA"/>
    <property type="match status" value="1"/>
</dbReference>
<dbReference type="SUPFAM" id="SSF102405">
    <property type="entry name" value="MCP/YpsA-like"/>
    <property type="match status" value="1"/>
</dbReference>
<comment type="similarity">
    <text evidence="1">Belongs to the DprA/Smf family.</text>
</comment>
<proteinExistence type="inferred from homology"/>
<dbReference type="OrthoDB" id="9785707at2"/>
<dbReference type="GO" id="GO:0009294">
    <property type="term" value="P:DNA-mediated transformation"/>
    <property type="evidence" value="ECO:0007669"/>
    <property type="project" value="InterPro"/>
</dbReference>
<reference evidence="4 5" key="1">
    <citation type="submission" date="2019-03" db="EMBL/GenBank/DDBJ databases">
        <title>Diversity of the mouse oral microbiome.</title>
        <authorList>
            <person name="Joseph S."/>
            <person name="Aduse-Opoku J."/>
            <person name="Curtis M."/>
            <person name="Wade W."/>
            <person name="Hashim A."/>
        </authorList>
    </citation>
    <scope>NUCLEOTIDE SEQUENCE [LARGE SCALE GENOMIC DNA]</scope>
    <source>
        <strain evidence="4 5">P1012</strain>
    </source>
</reference>
<accession>A0A4Y9FYZ0</accession>
<gene>
    <name evidence="4" type="primary">dprA</name>
    <name evidence="4" type="ORF">E4U02_00465</name>
</gene>
<dbReference type="InterPro" id="IPR041614">
    <property type="entry name" value="DprA_WH"/>
</dbReference>
<dbReference type="AlphaFoldDB" id="A0A4Y9FYZ0"/>
<dbReference type="NCBIfam" id="TIGR00732">
    <property type="entry name" value="dprA"/>
    <property type="match status" value="1"/>
</dbReference>
<feature type="domain" description="Smf/DprA SLOG" evidence="2">
    <location>
        <begin position="106"/>
        <end position="317"/>
    </location>
</feature>
<name>A0A4Y9FYZ0_9MICO</name>
<evidence type="ECO:0000259" key="3">
    <source>
        <dbReference type="Pfam" id="PF17782"/>
    </source>
</evidence>
<evidence type="ECO:0000259" key="2">
    <source>
        <dbReference type="Pfam" id="PF02481"/>
    </source>
</evidence>
<protein>
    <submittedName>
        <fullName evidence="4">DNA-protecting protein DprA</fullName>
    </submittedName>
</protein>
<evidence type="ECO:0000313" key="4">
    <source>
        <dbReference type="EMBL" id="TFU34737.1"/>
    </source>
</evidence>
<dbReference type="PANTHER" id="PTHR43022:SF1">
    <property type="entry name" value="PROTEIN SMF"/>
    <property type="match status" value="1"/>
</dbReference>
<dbReference type="Gene3D" id="3.40.50.450">
    <property type="match status" value="1"/>
</dbReference>
<feature type="domain" description="DprA winged helix" evidence="3">
    <location>
        <begin position="333"/>
        <end position="381"/>
    </location>
</feature>
<organism evidence="4 5">
    <name type="scientific">Microbacterium paludicola</name>
    <dbReference type="NCBI Taxonomy" id="300019"/>
    <lineage>
        <taxon>Bacteria</taxon>
        <taxon>Bacillati</taxon>
        <taxon>Actinomycetota</taxon>
        <taxon>Actinomycetes</taxon>
        <taxon>Micrococcales</taxon>
        <taxon>Microbacteriaceae</taxon>
        <taxon>Microbacterium</taxon>
    </lineage>
</organism>
<dbReference type="InterPro" id="IPR057666">
    <property type="entry name" value="DrpA_SLOG"/>
</dbReference>
<dbReference type="EMBL" id="SPQB01000001">
    <property type="protein sequence ID" value="TFU34737.1"/>
    <property type="molecule type" value="Genomic_DNA"/>
</dbReference>
<dbReference type="PANTHER" id="PTHR43022">
    <property type="entry name" value="PROTEIN SMF"/>
    <property type="match status" value="1"/>
</dbReference>
<evidence type="ECO:0000256" key="1">
    <source>
        <dbReference type="ARBA" id="ARBA00006525"/>
    </source>
</evidence>
<dbReference type="Pfam" id="PF02481">
    <property type="entry name" value="DNA_processg_A"/>
    <property type="match status" value="1"/>
</dbReference>
<sequence length="390" mass="40678">MSDPGLRRAVERVASPLGDPELLTARLAWSALAEPGDSVSGRLVAECGPVAALRLVEDLATGVPTPEIPGVTPQELTTSLRRWQPRLDARMFESLAVVAVKAGLAVLTPEGPLWPERFEDLAEHAPLALWVRGEPAALGGLDRSAALVGARAATPYGEHVSATLAGELAEQGVGIVSGGAYGVDGAAHRAALGVQGTTVAFVAGGADRVYPAAHAHLFARIADGGAVIAEVPPGGTPTKWRFLMRNRLIAAVSAATVVVEAGWRSGSLNTAGHAAALGRPLGAVPGPVTSATSEGCHRLLREFDATCITRASDVLELVGEWGVGDDRTGADRPRPEAIRVLDALAVRAWRTLDDIARRSGMSLAEVQAELGLLELDGRIESSLDGWRLHR</sequence>